<evidence type="ECO:0000256" key="9">
    <source>
        <dbReference type="ARBA" id="ARBA00023295"/>
    </source>
</evidence>
<dbReference type="GO" id="GO:0008534">
    <property type="term" value="F:oxidized purine nucleobase lesion DNA N-glycosylase activity"/>
    <property type="evidence" value="ECO:0007669"/>
    <property type="project" value="UniProtKB-EC"/>
</dbReference>
<dbReference type="PROSITE" id="PS51068">
    <property type="entry name" value="FPG_CAT"/>
    <property type="match status" value="1"/>
</dbReference>
<sequence length="269" mass="29868">MPELAEVEFYRRRWNAGLGARIETVLVHPKAGVFKTSDPALIVSHVTGAKLVSSAAAAKQMLFRTGKDGWLGIHLGMTGELTVQPADFVPRKSDHLVLVQRDRSLVFTDPRMFGRVQFHIGSDAPEWWSSIAPAILSAEFTVGAVSAFLRRRARTPIKPVLLMQERFPGIGNWMADEILWRAALHPKRLAGSLTAAEVVTLHREIIWVTRHALKIIGSADTPVTPDPPKSWLFPHRWQNGGKCPKTGAPLVREEIGGRTTCWSPARQKL</sequence>
<dbReference type="Gene3D" id="3.20.190.10">
    <property type="entry name" value="MutM-like, N-terminal"/>
    <property type="match status" value="1"/>
</dbReference>
<dbReference type="AlphaFoldDB" id="A0A556QR02"/>
<keyword evidence="12" id="KW-1185">Reference proteome</keyword>
<proteinExistence type="inferred from homology"/>
<evidence type="ECO:0000256" key="3">
    <source>
        <dbReference type="ARBA" id="ARBA00022763"/>
    </source>
</evidence>
<evidence type="ECO:0000313" key="12">
    <source>
        <dbReference type="Proteomes" id="UP000315648"/>
    </source>
</evidence>
<comment type="caution">
    <text evidence="11">The sequence shown here is derived from an EMBL/GenBank/DDBJ whole genome shotgun (WGS) entry which is preliminary data.</text>
</comment>
<evidence type="ECO:0000256" key="5">
    <source>
        <dbReference type="ARBA" id="ARBA00023125"/>
    </source>
</evidence>
<dbReference type="PANTHER" id="PTHR22993:SF9">
    <property type="entry name" value="FORMAMIDOPYRIMIDINE-DNA GLYCOSYLASE"/>
    <property type="match status" value="1"/>
</dbReference>
<keyword evidence="6" id="KW-0234">DNA repair</keyword>
<dbReference type="GO" id="GO:0006284">
    <property type="term" value="P:base-excision repair"/>
    <property type="evidence" value="ECO:0007669"/>
    <property type="project" value="InterPro"/>
</dbReference>
<keyword evidence="3" id="KW-0227">DNA damage</keyword>
<evidence type="ECO:0000256" key="7">
    <source>
        <dbReference type="ARBA" id="ARBA00023239"/>
    </source>
</evidence>
<dbReference type="EMBL" id="VMBG01000001">
    <property type="protein sequence ID" value="TSJ79064.1"/>
    <property type="molecule type" value="Genomic_DNA"/>
</dbReference>
<keyword evidence="7" id="KW-0456">Lyase</keyword>
<reference evidence="11 12" key="1">
    <citation type="submission" date="2019-07" db="EMBL/GenBank/DDBJ databases">
        <title>Description of 53C-WASEF.</title>
        <authorList>
            <person name="Pitt A."/>
            <person name="Hahn M.W."/>
        </authorList>
    </citation>
    <scope>NUCLEOTIDE SEQUENCE [LARGE SCALE GENOMIC DNA]</scope>
    <source>
        <strain evidence="11 12">53C-WASEF</strain>
    </source>
</reference>
<evidence type="ECO:0000256" key="8">
    <source>
        <dbReference type="ARBA" id="ARBA00023268"/>
    </source>
</evidence>
<dbReference type="GO" id="GO:0003906">
    <property type="term" value="F:DNA-(apurinic or apyrimidinic site) endonuclease activity"/>
    <property type="evidence" value="ECO:0007669"/>
    <property type="project" value="InterPro"/>
</dbReference>
<dbReference type="SMART" id="SM00898">
    <property type="entry name" value="Fapy_DNA_glyco"/>
    <property type="match status" value="1"/>
</dbReference>
<comment type="catalytic activity">
    <reaction evidence="1">
        <text>Hydrolysis of DNA containing ring-opened 7-methylguanine residues, releasing 2,6-diamino-4-hydroxy-5-(N-methyl)formamidopyrimidine.</text>
        <dbReference type="EC" id="3.2.2.23"/>
    </reaction>
</comment>
<dbReference type="RefSeq" id="WP_144229407.1">
    <property type="nucleotide sequence ID" value="NZ_CBCRVV010000005.1"/>
</dbReference>
<comment type="similarity">
    <text evidence="2">Belongs to the FPG family.</text>
</comment>
<dbReference type="Pfam" id="PF01149">
    <property type="entry name" value="Fapy_DNA_glyco"/>
    <property type="match status" value="1"/>
</dbReference>
<evidence type="ECO:0000256" key="4">
    <source>
        <dbReference type="ARBA" id="ARBA00022801"/>
    </source>
</evidence>
<dbReference type="GO" id="GO:0016829">
    <property type="term" value="F:lyase activity"/>
    <property type="evidence" value="ECO:0007669"/>
    <property type="project" value="UniProtKB-KW"/>
</dbReference>
<dbReference type="Gene3D" id="1.10.8.50">
    <property type="match status" value="1"/>
</dbReference>
<keyword evidence="5" id="KW-0238">DNA-binding</keyword>
<keyword evidence="9" id="KW-0326">Glycosidase</keyword>
<dbReference type="SUPFAM" id="SSF81624">
    <property type="entry name" value="N-terminal domain of MutM-like DNA repair proteins"/>
    <property type="match status" value="1"/>
</dbReference>
<evidence type="ECO:0000256" key="1">
    <source>
        <dbReference type="ARBA" id="ARBA00001668"/>
    </source>
</evidence>
<keyword evidence="4" id="KW-0378">Hydrolase</keyword>
<evidence type="ECO:0000256" key="6">
    <source>
        <dbReference type="ARBA" id="ARBA00023204"/>
    </source>
</evidence>
<dbReference type="OrthoDB" id="9800855at2"/>
<evidence type="ECO:0000259" key="10">
    <source>
        <dbReference type="PROSITE" id="PS51068"/>
    </source>
</evidence>
<dbReference type="InterPro" id="IPR015886">
    <property type="entry name" value="H2TH_FPG"/>
</dbReference>
<dbReference type="SUPFAM" id="SSF46946">
    <property type="entry name" value="S13-like H2TH domain"/>
    <property type="match status" value="1"/>
</dbReference>
<dbReference type="Proteomes" id="UP000315648">
    <property type="component" value="Unassembled WGS sequence"/>
</dbReference>
<accession>A0A556QR02</accession>
<dbReference type="InterPro" id="IPR012319">
    <property type="entry name" value="FPG_cat"/>
</dbReference>
<organism evidence="11 12">
    <name type="scientific">Rariglobus hedericola</name>
    <dbReference type="NCBI Taxonomy" id="2597822"/>
    <lineage>
        <taxon>Bacteria</taxon>
        <taxon>Pseudomonadati</taxon>
        <taxon>Verrucomicrobiota</taxon>
        <taxon>Opitutia</taxon>
        <taxon>Opitutales</taxon>
        <taxon>Opitutaceae</taxon>
        <taxon>Rariglobus</taxon>
    </lineage>
</organism>
<dbReference type="SMART" id="SM01232">
    <property type="entry name" value="H2TH"/>
    <property type="match status" value="1"/>
</dbReference>
<protein>
    <submittedName>
        <fullName evidence="11">Fpg/Nei family DNA glycosylase</fullName>
    </submittedName>
</protein>
<keyword evidence="8" id="KW-0511">Multifunctional enzyme</keyword>
<dbReference type="InterPro" id="IPR010979">
    <property type="entry name" value="Ribosomal_uS13-like_H2TH"/>
</dbReference>
<dbReference type="GO" id="GO:0003684">
    <property type="term" value="F:damaged DNA binding"/>
    <property type="evidence" value="ECO:0007669"/>
    <property type="project" value="InterPro"/>
</dbReference>
<gene>
    <name evidence="11" type="ORF">FPL22_07145</name>
</gene>
<evidence type="ECO:0000256" key="2">
    <source>
        <dbReference type="ARBA" id="ARBA00009409"/>
    </source>
</evidence>
<feature type="domain" description="Formamidopyrimidine-DNA glycosylase catalytic" evidence="10">
    <location>
        <begin position="2"/>
        <end position="114"/>
    </location>
</feature>
<name>A0A556QR02_9BACT</name>
<evidence type="ECO:0000313" key="11">
    <source>
        <dbReference type="EMBL" id="TSJ79064.1"/>
    </source>
</evidence>
<dbReference type="GO" id="GO:0008270">
    <property type="term" value="F:zinc ion binding"/>
    <property type="evidence" value="ECO:0007669"/>
    <property type="project" value="InterPro"/>
</dbReference>
<dbReference type="InterPro" id="IPR035937">
    <property type="entry name" value="FPG_N"/>
</dbReference>
<dbReference type="Pfam" id="PF06831">
    <property type="entry name" value="H2TH"/>
    <property type="match status" value="1"/>
</dbReference>
<dbReference type="PANTHER" id="PTHR22993">
    <property type="entry name" value="FORMAMIDOPYRIMIDINE-DNA GLYCOSYLASE"/>
    <property type="match status" value="1"/>
</dbReference>
<dbReference type="CDD" id="cd08773">
    <property type="entry name" value="FpgNei_N"/>
    <property type="match status" value="1"/>
</dbReference>